<dbReference type="InterPro" id="IPR034660">
    <property type="entry name" value="DinB/YfiT-like"/>
</dbReference>
<dbReference type="InterPro" id="IPR024775">
    <property type="entry name" value="DinB-like"/>
</dbReference>
<evidence type="ECO:0000313" key="4">
    <source>
        <dbReference type="Proteomes" id="UP001519294"/>
    </source>
</evidence>
<protein>
    <submittedName>
        <fullName evidence="3">Damage-inducible protein DinB</fullName>
    </submittedName>
</protein>
<sequence length="162" mass="18598">MDINTEARQEILDVVSGLSDEVLNKKVEEDRWSIMQVLEHLYLIEKAVTHSIADQIENGENKEVSKKPIEMSVDRSTKAKAPSFAQPSNEFITLNEMKEKLAASRADLTKLAESAEAKILEQRTYPHPAFGDLSLKQWIPFIGYHEKRHLKQIEEVKQELVR</sequence>
<name>A0ABS4S7J7_9BACI</name>
<evidence type="ECO:0000313" key="3">
    <source>
        <dbReference type="EMBL" id="MBP2257473.1"/>
    </source>
</evidence>
<dbReference type="Gene3D" id="1.20.120.450">
    <property type="entry name" value="dinb family like domain"/>
    <property type="match status" value="1"/>
</dbReference>
<evidence type="ECO:0000256" key="1">
    <source>
        <dbReference type="SAM" id="MobiDB-lite"/>
    </source>
</evidence>
<organism evidence="3 4">
    <name type="scientific">Virgibacillus alimentarius</name>
    <dbReference type="NCBI Taxonomy" id="698769"/>
    <lineage>
        <taxon>Bacteria</taxon>
        <taxon>Bacillati</taxon>
        <taxon>Bacillota</taxon>
        <taxon>Bacilli</taxon>
        <taxon>Bacillales</taxon>
        <taxon>Bacillaceae</taxon>
        <taxon>Virgibacillus</taxon>
    </lineage>
</organism>
<keyword evidence="4" id="KW-1185">Reference proteome</keyword>
<dbReference type="SUPFAM" id="SSF109854">
    <property type="entry name" value="DinB/YfiT-like putative metalloenzymes"/>
    <property type="match status" value="1"/>
</dbReference>
<evidence type="ECO:0000259" key="2">
    <source>
        <dbReference type="Pfam" id="PF12867"/>
    </source>
</evidence>
<dbReference type="EMBL" id="JAGIKX010000009">
    <property type="protein sequence ID" value="MBP2257473.1"/>
    <property type="molecule type" value="Genomic_DNA"/>
</dbReference>
<reference evidence="3 4" key="1">
    <citation type="submission" date="2021-03" db="EMBL/GenBank/DDBJ databases">
        <title>Genomic Encyclopedia of Type Strains, Phase IV (KMG-IV): sequencing the most valuable type-strain genomes for metagenomic binning, comparative biology and taxonomic classification.</title>
        <authorList>
            <person name="Goeker M."/>
        </authorList>
    </citation>
    <scope>NUCLEOTIDE SEQUENCE [LARGE SCALE GENOMIC DNA]</scope>
    <source>
        <strain evidence="3 4">DSM 25790</strain>
    </source>
</reference>
<dbReference type="Pfam" id="PF12867">
    <property type="entry name" value="DinB_2"/>
    <property type="match status" value="1"/>
</dbReference>
<comment type="caution">
    <text evidence="3">The sequence shown here is derived from an EMBL/GenBank/DDBJ whole genome shotgun (WGS) entry which is preliminary data.</text>
</comment>
<dbReference type="Proteomes" id="UP001519294">
    <property type="component" value="Unassembled WGS sequence"/>
</dbReference>
<gene>
    <name evidence="3" type="ORF">J2Z81_001421</name>
</gene>
<feature type="domain" description="DinB-like" evidence="2">
    <location>
        <begin position="6"/>
        <end position="153"/>
    </location>
</feature>
<feature type="region of interest" description="Disordered" evidence="1">
    <location>
        <begin position="63"/>
        <end position="82"/>
    </location>
</feature>
<feature type="compositionally biased region" description="Basic and acidic residues" evidence="1">
    <location>
        <begin position="63"/>
        <end position="77"/>
    </location>
</feature>
<proteinExistence type="predicted"/>
<accession>A0ABS4S7J7</accession>